<name>A0ABW8ASB2_9ACTN</name>
<keyword evidence="3" id="KW-1185">Reference proteome</keyword>
<dbReference type="RefSeq" id="WP_398283842.1">
    <property type="nucleotide sequence ID" value="NZ_JBITLV010000007.1"/>
</dbReference>
<sequence>MTDLLEELTALRPQPDLDWPDSPAGQRVMYLALERGSVPEVRRRPTRRPLGRRFWIAIALIVALLTAGAGIALYVLPDDPTQAGCYSALDPQADTIVPDPAVVARVGAVAACQELWPLLRRGPADTSNPVVCINDANGRGVFPAPPGLSGQEACDRIGQHWER</sequence>
<evidence type="ECO:0000313" key="3">
    <source>
        <dbReference type="Proteomes" id="UP001612915"/>
    </source>
</evidence>
<accession>A0ABW8ASB2</accession>
<evidence type="ECO:0000256" key="1">
    <source>
        <dbReference type="SAM" id="Phobius"/>
    </source>
</evidence>
<dbReference type="EMBL" id="JBITLV010000007">
    <property type="protein sequence ID" value="MFI7589286.1"/>
    <property type="molecule type" value="Genomic_DNA"/>
</dbReference>
<keyword evidence="1" id="KW-1133">Transmembrane helix</keyword>
<protein>
    <submittedName>
        <fullName evidence="2">Uncharacterized protein</fullName>
    </submittedName>
</protein>
<keyword evidence="1" id="KW-0472">Membrane</keyword>
<feature type="transmembrane region" description="Helical" evidence="1">
    <location>
        <begin position="54"/>
        <end position="76"/>
    </location>
</feature>
<dbReference type="Proteomes" id="UP001612915">
    <property type="component" value="Unassembled WGS sequence"/>
</dbReference>
<reference evidence="2 3" key="1">
    <citation type="submission" date="2024-10" db="EMBL/GenBank/DDBJ databases">
        <title>The Natural Products Discovery Center: Release of the First 8490 Sequenced Strains for Exploring Actinobacteria Biosynthetic Diversity.</title>
        <authorList>
            <person name="Kalkreuter E."/>
            <person name="Kautsar S.A."/>
            <person name="Yang D."/>
            <person name="Bader C.D."/>
            <person name="Teijaro C.N."/>
            <person name="Fluegel L."/>
            <person name="Davis C.M."/>
            <person name="Simpson J.R."/>
            <person name="Lauterbach L."/>
            <person name="Steele A.D."/>
            <person name="Gui C."/>
            <person name="Meng S."/>
            <person name="Li G."/>
            <person name="Viehrig K."/>
            <person name="Ye F."/>
            <person name="Su P."/>
            <person name="Kiefer A.F."/>
            <person name="Nichols A."/>
            <person name="Cepeda A.J."/>
            <person name="Yan W."/>
            <person name="Fan B."/>
            <person name="Jiang Y."/>
            <person name="Adhikari A."/>
            <person name="Zheng C.-J."/>
            <person name="Schuster L."/>
            <person name="Cowan T.M."/>
            <person name="Smanski M.J."/>
            <person name="Chevrette M.G."/>
            <person name="De Carvalho L.P.S."/>
            <person name="Shen B."/>
        </authorList>
    </citation>
    <scope>NUCLEOTIDE SEQUENCE [LARGE SCALE GENOMIC DNA]</scope>
    <source>
        <strain evidence="2 3">NPDC049639</strain>
    </source>
</reference>
<proteinExistence type="predicted"/>
<keyword evidence="1" id="KW-0812">Transmembrane</keyword>
<gene>
    <name evidence="2" type="ORF">ACIB24_19645</name>
</gene>
<organism evidence="2 3">
    <name type="scientific">Spongisporangium articulatum</name>
    <dbReference type="NCBI Taxonomy" id="3362603"/>
    <lineage>
        <taxon>Bacteria</taxon>
        <taxon>Bacillati</taxon>
        <taxon>Actinomycetota</taxon>
        <taxon>Actinomycetes</taxon>
        <taxon>Kineosporiales</taxon>
        <taxon>Kineosporiaceae</taxon>
        <taxon>Spongisporangium</taxon>
    </lineage>
</organism>
<evidence type="ECO:0000313" key="2">
    <source>
        <dbReference type="EMBL" id="MFI7589286.1"/>
    </source>
</evidence>
<comment type="caution">
    <text evidence="2">The sequence shown here is derived from an EMBL/GenBank/DDBJ whole genome shotgun (WGS) entry which is preliminary data.</text>
</comment>